<dbReference type="Gene3D" id="2.80.10.50">
    <property type="match status" value="1"/>
</dbReference>
<dbReference type="InterPro" id="IPR008996">
    <property type="entry name" value="IL1/FGF"/>
</dbReference>
<organism evidence="2 3">
    <name type="scientific">Nephila pilipes</name>
    <name type="common">Giant wood spider</name>
    <name type="synonym">Nephila maculata</name>
    <dbReference type="NCBI Taxonomy" id="299642"/>
    <lineage>
        <taxon>Eukaryota</taxon>
        <taxon>Metazoa</taxon>
        <taxon>Ecdysozoa</taxon>
        <taxon>Arthropoda</taxon>
        <taxon>Chelicerata</taxon>
        <taxon>Arachnida</taxon>
        <taxon>Araneae</taxon>
        <taxon>Araneomorphae</taxon>
        <taxon>Entelegynae</taxon>
        <taxon>Araneoidea</taxon>
        <taxon>Nephilidae</taxon>
        <taxon>Nephila</taxon>
    </lineage>
</organism>
<name>A0A8X6PSU1_NEPPI</name>
<evidence type="ECO:0000313" key="3">
    <source>
        <dbReference type="Proteomes" id="UP000887013"/>
    </source>
</evidence>
<evidence type="ECO:0000256" key="1">
    <source>
        <dbReference type="SAM" id="SignalP"/>
    </source>
</evidence>
<proteinExistence type="predicted"/>
<gene>
    <name evidence="2" type="ORF">NPIL_255941</name>
</gene>
<keyword evidence="1" id="KW-0732">Signal</keyword>
<dbReference type="AlphaFoldDB" id="A0A8X6PSU1"/>
<protein>
    <submittedName>
        <fullName evidence="2">Uncharacterized protein</fullName>
    </submittedName>
</protein>
<sequence>MNSFLFILVRIVFASIVCSGEFSFYSKNHYSFNVASIVWENKGGGTKFNFKMKSIEKDCVFKVFEEPSYYSSYYRRIGRRKKFLGLTREGKPKWGRRKKRRTLFIWSKMRNRRTLRIKQ</sequence>
<dbReference type="Proteomes" id="UP000887013">
    <property type="component" value="Unassembled WGS sequence"/>
</dbReference>
<evidence type="ECO:0000313" key="2">
    <source>
        <dbReference type="EMBL" id="GFT86930.1"/>
    </source>
</evidence>
<feature type="chain" id="PRO_5036447050" evidence="1">
    <location>
        <begin position="20"/>
        <end position="119"/>
    </location>
</feature>
<reference evidence="2" key="1">
    <citation type="submission" date="2020-08" db="EMBL/GenBank/DDBJ databases">
        <title>Multicomponent nature underlies the extraordinary mechanical properties of spider dragline silk.</title>
        <authorList>
            <person name="Kono N."/>
            <person name="Nakamura H."/>
            <person name="Mori M."/>
            <person name="Yoshida Y."/>
            <person name="Ohtoshi R."/>
            <person name="Malay A.D."/>
            <person name="Moran D.A.P."/>
            <person name="Tomita M."/>
            <person name="Numata K."/>
            <person name="Arakawa K."/>
        </authorList>
    </citation>
    <scope>NUCLEOTIDE SEQUENCE</scope>
</reference>
<feature type="signal peptide" evidence="1">
    <location>
        <begin position="1"/>
        <end position="19"/>
    </location>
</feature>
<comment type="caution">
    <text evidence="2">The sequence shown here is derived from an EMBL/GenBank/DDBJ whole genome shotgun (WGS) entry which is preliminary data.</text>
</comment>
<dbReference type="SUPFAM" id="SSF50353">
    <property type="entry name" value="Cytokine"/>
    <property type="match status" value="1"/>
</dbReference>
<accession>A0A8X6PSU1</accession>
<dbReference type="EMBL" id="BMAW01024203">
    <property type="protein sequence ID" value="GFT86930.1"/>
    <property type="molecule type" value="Genomic_DNA"/>
</dbReference>
<keyword evidence="3" id="KW-1185">Reference proteome</keyword>